<dbReference type="eggNOG" id="COG1475">
    <property type="taxonomic scope" value="Bacteria"/>
</dbReference>
<feature type="compositionally biased region" description="Basic and acidic residues" evidence="1">
    <location>
        <begin position="349"/>
        <end position="360"/>
    </location>
</feature>
<organism evidence="2 3">
    <name type="scientific">Treponema succinifaciens (strain ATCC 33096 / DSM 2489 / 6091)</name>
    <dbReference type="NCBI Taxonomy" id="869209"/>
    <lineage>
        <taxon>Bacteria</taxon>
        <taxon>Pseudomonadati</taxon>
        <taxon>Spirochaetota</taxon>
        <taxon>Spirochaetia</taxon>
        <taxon>Spirochaetales</taxon>
        <taxon>Treponemataceae</taxon>
        <taxon>Treponema</taxon>
    </lineage>
</organism>
<dbReference type="KEGG" id="tsu:Tresu_1711"/>
<dbReference type="Gene3D" id="3.90.1530.10">
    <property type="entry name" value="Conserved hypothetical protein from pyrococcus furiosus pfu- 392566-001, ParB domain"/>
    <property type="match status" value="1"/>
</dbReference>
<reference evidence="3" key="2">
    <citation type="submission" date="2011-04" db="EMBL/GenBank/DDBJ databases">
        <title>The complete genome of chromosome of Treponema succinifaciens DSM 2489.</title>
        <authorList>
            <person name="Lucas S."/>
            <person name="Copeland A."/>
            <person name="Lapidus A."/>
            <person name="Bruce D."/>
            <person name="Goodwin L."/>
            <person name="Pitluck S."/>
            <person name="Peters L."/>
            <person name="Kyrpides N."/>
            <person name="Mavromatis K."/>
            <person name="Ivanova N."/>
            <person name="Ovchinnikova G."/>
            <person name="Teshima H."/>
            <person name="Detter J.C."/>
            <person name="Tapia R."/>
            <person name="Han C."/>
            <person name="Land M."/>
            <person name="Hauser L."/>
            <person name="Markowitz V."/>
            <person name="Cheng J.-F."/>
            <person name="Hugenholtz P."/>
            <person name="Woyke T."/>
            <person name="Wu D."/>
            <person name="Gronow S."/>
            <person name="Wellnitz S."/>
            <person name="Brambilla E."/>
            <person name="Klenk H.-P."/>
            <person name="Eisen J.A."/>
        </authorList>
    </citation>
    <scope>NUCLEOTIDE SEQUENCE [LARGE SCALE GENOMIC DNA]</scope>
    <source>
        <strain evidence="3">ATCC 33096 / DSM 2489 / 6091</strain>
    </source>
</reference>
<keyword evidence="3" id="KW-1185">Reference proteome</keyword>
<dbReference type="Proteomes" id="UP000006852">
    <property type="component" value="Chromosome"/>
</dbReference>
<evidence type="ECO:0000313" key="2">
    <source>
        <dbReference type="EMBL" id="AEB14603.1"/>
    </source>
</evidence>
<dbReference type="InterPro" id="IPR036086">
    <property type="entry name" value="ParB/Sulfiredoxin_sf"/>
</dbReference>
<dbReference type="EMBL" id="CP002631">
    <property type="protein sequence ID" value="AEB14603.1"/>
    <property type="molecule type" value="Genomic_DNA"/>
</dbReference>
<dbReference type="CDD" id="cd16387">
    <property type="entry name" value="ParB_N_Srx"/>
    <property type="match status" value="1"/>
</dbReference>
<dbReference type="RefSeq" id="WP_013701884.1">
    <property type="nucleotide sequence ID" value="NC_015385.1"/>
</dbReference>
<feature type="compositionally biased region" description="Basic and acidic residues" evidence="1">
    <location>
        <begin position="212"/>
        <end position="222"/>
    </location>
</feature>
<gene>
    <name evidence="2" type="ordered locus">Tresu_1711</name>
</gene>
<dbReference type="SUPFAM" id="SSF110849">
    <property type="entry name" value="ParB/Sulfiredoxin"/>
    <property type="match status" value="1"/>
</dbReference>
<evidence type="ECO:0000313" key="3">
    <source>
        <dbReference type="Proteomes" id="UP000006852"/>
    </source>
</evidence>
<dbReference type="AlphaFoldDB" id="F2NSG7"/>
<evidence type="ECO:0008006" key="4">
    <source>
        <dbReference type="Google" id="ProtNLM"/>
    </source>
</evidence>
<name>F2NSG7_TRES6</name>
<proteinExistence type="predicted"/>
<feature type="region of interest" description="Disordered" evidence="1">
    <location>
        <begin position="347"/>
        <end position="381"/>
    </location>
</feature>
<reference evidence="2 3" key="1">
    <citation type="journal article" date="2011" name="Stand. Genomic Sci.">
        <title>Complete genome sequence of Treponema succinifaciens type strain (6091).</title>
        <authorList>
            <person name="Han C."/>
            <person name="Gronow S."/>
            <person name="Teshima H."/>
            <person name="Lapidus A."/>
            <person name="Nolan M."/>
            <person name="Lucas S."/>
            <person name="Hammon N."/>
            <person name="Deshpande S."/>
            <person name="Cheng J.F."/>
            <person name="Zeytun A."/>
            <person name="Tapia R."/>
            <person name="Goodwin L."/>
            <person name="Pitluck S."/>
            <person name="Liolios K."/>
            <person name="Pagani I."/>
            <person name="Ivanova N."/>
            <person name="Mavromatis K."/>
            <person name="Mikhailova N."/>
            <person name="Huntemann M."/>
            <person name="Pati A."/>
            <person name="Chen A."/>
            <person name="Palaniappan K."/>
            <person name="Land M."/>
            <person name="Hauser L."/>
            <person name="Brambilla E.M."/>
            <person name="Rohde M."/>
            <person name="Goker M."/>
            <person name="Woyke T."/>
            <person name="Bristow J."/>
            <person name="Eisen J.A."/>
            <person name="Markowitz V."/>
            <person name="Hugenholtz P."/>
            <person name="Kyrpides N.C."/>
            <person name="Klenk H.P."/>
            <person name="Detter J.C."/>
        </authorList>
    </citation>
    <scope>NUCLEOTIDE SEQUENCE [LARGE SCALE GENOMIC DNA]</scope>
    <source>
        <strain evidence="3">ATCC 33096 / DSM 2489 / 6091</strain>
    </source>
</reference>
<feature type="compositionally biased region" description="Acidic residues" evidence="1">
    <location>
        <begin position="370"/>
        <end position="381"/>
    </location>
</feature>
<sequence>MAKKLSIITAGGNLPFANNGLKLSENILIEKIEEHEKFKSLFSIDKTLLDRIASDMEKNSFDSSQPVHIWVTKGDDGKEHNYLIDGYTRVAASKMAGIKMIPYFKHTFESFEEAHRYALHLQTDRRNLNGIDLLKNIQELMGSDYIQSLEGNKNEAIGKELGISEKTVERANKVNSMASDEQIERIENGEASPNQIYNEIINQETVDEEATDEQRERIESGEATIKDICKEIKAEKKSRKASKKKSSDDDISESLSTNEGTPAGLNFNHSDGIERPSYRLSPEEDSERTKERKAAYEAGLKKGSDLAYEIYDFILSEIESGKSAEKIRNDSHFDDFSVARIYRAFNLSDEQKQEEEKSSDSDNGDSGISDFDDDIIMGESV</sequence>
<dbReference type="OrthoDB" id="361226at2"/>
<feature type="region of interest" description="Disordered" evidence="1">
    <location>
        <begin position="236"/>
        <end position="293"/>
    </location>
</feature>
<dbReference type="STRING" id="869209.Tresu_1711"/>
<dbReference type="HOGENOM" id="CLU_725491_0_0_12"/>
<evidence type="ECO:0000256" key="1">
    <source>
        <dbReference type="SAM" id="MobiDB-lite"/>
    </source>
</evidence>
<protein>
    <recommendedName>
        <fullName evidence="4">ParB domain protein nuclease</fullName>
    </recommendedName>
</protein>
<dbReference type="GeneID" id="302998860"/>
<feature type="region of interest" description="Disordered" evidence="1">
    <location>
        <begin position="203"/>
        <end position="222"/>
    </location>
</feature>
<accession>F2NSG7</accession>